<reference evidence="2 3" key="1">
    <citation type="submission" date="2024-01" db="EMBL/GenBank/DDBJ databases">
        <title>Genome assemblies of Stephania.</title>
        <authorList>
            <person name="Yang L."/>
        </authorList>
    </citation>
    <scope>NUCLEOTIDE SEQUENCE [LARGE SCALE GENOMIC DNA]</scope>
    <source>
        <strain evidence="2">YNDBR</strain>
        <tissue evidence="2">Leaf</tissue>
    </source>
</reference>
<dbReference type="EMBL" id="JBBNAF010000011">
    <property type="protein sequence ID" value="KAK9099146.1"/>
    <property type="molecule type" value="Genomic_DNA"/>
</dbReference>
<organism evidence="2 3">
    <name type="scientific">Stephania yunnanensis</name>
    <dbReference type="NCBI Taxonomy" id="152371"/>
    <lineage>
        <taxon>Eukaryota</taxon>
        <taxon>Viridiplantae</taxon>
        <taxon>Streptophyta</taxon>
        <taxon>Embryophyta</taxon>
        <taxon>Tracheophyta</taxon>
        <taxon>Spermatophyta</taxon>
        <taxon>Magnoliopsida</taxon>
        <taxon>Ranunculales</taxon>
        <taxon>Menispermaceae</taxon>
        <taxon>Menispermoideae</taxon>
        <taxon>Cissampelideae</taxon>
        <taxon>Stephania</taxon>
    </lineage>
</organism>
<comment type="caution">
    <text evidence="2">The sequence shown here is derived from an EMBL/GenBank/DDBJ whole genome shotgun (WGS) entry which is preliminary data.</text>
</comment>
<dbReference type="Pfam" id="PF07777">
    <property type="entry name" value="MFMR"/>
    <property type="match status" value="1"/>
</dbReference>
<feature type="domain" description="G-box binding protein multifunctional mosaic region" evidence="1">
    <location>
        <begin position="31"/>
        <end position="58"/>
    </location>
</feature>
<evidence type="ECO:0000313" key="3">
    <source>
        <dbReference type="Proteomes" id="UP001420932"/>
    </source>
</evidence>
<evidence type="ECO:0000313" key="2">
    <source>
        <dbReference type="EMBL" id="KAK9099146.1"/>
    </source>
</evidence>
<proteinExistence type="predicted"/>
<evidence type="ECO:0000259" key="1">
    <source>
        <dbReference type="Pfam" id="PF07777"/>
    </source>
</evidence>
<accession>A0AAP0ETU3</accession>
<dbReference type="Proteomes" id="UP001420932">
    <property type="component" value="Unassembled WGS sequence"/>
</dbReference>
<name>A0AAP0ETU3_9MAGN</name>
<gene>
    <name evidence="2" type="ORF">Syun_026191</name>
</gene>
<dbReference type="InterPro" id="IPR012900">
    <property type="entry name" value="MFMR"/>
</dbReference>
<sequence length="168" mass="18511">MTDQELELELNGRTRLGDPRLGRRLALGILDHFIPAYGAPLTYHPIYPHGGLYSHPNIAVVSFIVPEIDGKGPEKEERVIMKKSKGDLGDTCLGGKSRENVSGFEMMRPRESWLHFASQSSGSEDASNSRANGQNGILAIESSPNAMRQSATNLNHASCRKARIKFKH</sequence>
<protein>
    <recommendedName>
        <fullName evidence="1">G-box binding protein multifunctional mosaic region domain-containing protein</fullName>
    </recommendedName>
</protein>
<dbReference type="AlphaFoldDB" id="A0AAP0ETU3"/>
<keyword evidence="3" id="KW-1185">Reference proteome</keyword>